<keyword evidence="4" id="KW-1185">Reference proteome</keyword>
<dbReference type="RefSeq" id="XP_004353111.1">
    <property type="nucleotide sequence ID" value="XM_004353059.1"/>
</dbReference>
<sequence length="402" mass="44601">MKSLHLKKLAGVGEKMRTWGKSSDSDHGGHHHSSHHHHHSHSQPPPHQHHPPPPLPPRATSPPPPDEFTLGSCADEGLDIDALADQPALLGSPPPSSSSSSSDVDPWEPPTSTPDATTTTVGSSGHEEATNLLDDTPLLPELPPLPRPSTSKRRSSVPHILSRRSREAERSSPPTTAPDLLLLDINGGGHQQHQQGTGHGAVMTSVGSATSGEKGQRLEEKIKELKLKDLALREDRNKERERRKEAEHQLKAAQKERYIQGLKVKYLETKLEKVGGNKSDMEKRVRKESQANASLQKEVDVLRSKLAERERALAERDDGLGRLKRQYTRLKNGGSDDCSLEELEELEKVLDKSRNTVVERIKQKVKEEVEDKSKCLICFDSNQVKNCPICRANIEIKQKVFE</sequence>
<protein>
    <submittedName>
        <fullName evidence="3">Uncharacterized protein</fullName>
    </submittedName>
</protein>
<feature type="compositionally biased region" description="Pro residues" evidence="2">
    <location>
        <begin position="43"/>
        <end position="66"/>
    </location>
</feature>
<accession>L8HFU7</accession>
<evidence type="ECO:0000313" key="4">
    <source>
        <dbReference type="Proteomes" id="UP000011083"/>
    </source>
</evidence>
<dbReference type="EMBL" id="KB007857">
    <property type="protein sequence ID" value="ELR23583.1"/>
    <property type="molecule type" value="Genomic_DNA"/>
</dbReference>
<gene>
    <name evidence="3" type="ORF">ACA1_072050</name>
</gene>
<evidence type="ECO:0000256" key="2">
    <source>
        <dbReference type="SAM" id="MobiDB-lite"/>
    </source>
</evidence>
<evidence type="ECO:0000256" key="1">
    <source>
        <dbReference type="SAM" id="Coils"/>
    </source>
</evidence>
<dbReference type="Proteomes" id="UP000011083">
    <property type="component" value="Unassembled WGS sequence"/>
</dbReference>
<dbReference type="GeneID" id="14924564"/>
<keyword evidence="1" id="KW-0175">Coiled coil</keyword>
<evidence type="ECO:0000313" key="3">
    <source>
        <dbReference type="EMBL" id="ELR23583.1"/>
    </source>
</evidence>
<dbReference type="KEGG" id="acan:ACA1_072050"/>
<reference evidence="3 4" key="1">
    <citation type="journal article" date="2013" name="Genome Biol.">
        <title>Genome of Acanthamoeba castellanii highlights extensive lateral gene transfer and early evolution of tyrosine kinase signaling.</title>
        <authorList>
            <person name="Clarke M."/>
            <person name="Lohan A.J."/>
            <person name="Liu B."/>
            <person name="Lagkouvardos I."/>
            <person name="Roy S."/>
            <person name="Zafar N."/>
            <person name="Bertelli C."/>
            <person name="Schilde C."/>
            <person name="Kianianmomeni A."/>
            <person name="Burglin T.R."/>
            <person name="Frech C."/>
            <person name="Turcotte B."/>
            <person name="Kopec K.O."/>
            <person name="Synnott J.M."/>
            <person name="Choo C."/>
            <person name="Paponov I."/>
            <person name="Finkler A."/>
            <person name="Soon Heng Tan C."/>
            <person name="Hutchins A.P."/>
            <person name="Weinmeier T."/>
            <person name="Rattei T."/>
            <person name="Chu J.S."/>
            <person name="Gimenez G."/>
            <person name="Irimia M."/>
            <person name="Rigden D.J."/>
            <person name="Fitzpatrick D.A."/>
            <person name="Lorenzo-Morales J."/>
            <person name="Bateman A."/>
            <person name="Chiu C.H."/>
            <person name="Tang P."/>
            <person name="Hegemann P."/>
            <person name="Fromm H."/>
            <person name="Raoult D."/>
            <person name="Greub G."/>
            <person name="Miranda-Saavedra D."/>
            <person name="Chen N."/>
            <person name="Nash P."/>
            <person name="Ginger M.L."/>
            <person name="Horn M."/>
            <person name="Schaap P."/>
            <person name="Caler L."/>
            <person name="Loftus B."/>
        </authorList>
    </citation>
    <scope>NUCLEOTIDE SEQUENCE [LARGE SCALE GENOMIC DNA]</scope>
    <source>
        <strain evidence="3 4">Neff</strain>
    </source>
</reference>
<proteinExistence type="predicted"/>
<feature type="region of interest" description="Disordered" evidence="2">
    <location>
        <begin position="1"/>
        <end position="219"/>
    </location>
</feature>
<feature type="compositionally biased region" description="Basic residues" evidence="2">
    <location>
        <begin position="29"/>
        <end position="41"/>
    </location>
</feature>
<name>L8HFU7_ACACF</name>
<organism evidence="3 4">
    <name type="scientific">Acanthamoeba castellanii (strain ATCC 30010 / Neff)</name>
    <dbReference type="NCBI Taxonomy" id="1257118"/>
    <lineage>
        <taxon>Eukaryota</taxon>
        <taxon>Amoebozoa</taxon>
        <taxon>Discosea</taxon>
        <taxon>Longamoebia</taxon>
        <taxon>Centramoebida</taxon>
        <taxon>Acanthamoebidae</taxon>
        <taxon>Acanthamoeba</taxon>
    </lineage>
</organism>
<dbReference type="AlphaFoldDB" id="L8HFU7"/>
<dbReference type="VEuPathDB" id="AmoebaDB:ACA1_072050"/>
<feature type="coiled-coil region" evidence="1">
    <location>
        <begin position="236"/>
        <end position="312"/>
    </location>
</feature>